<reference evidence="14 15" key="1">
    <citation type="journal article" date="2016" name="Nat. Commun.">
        <title>Thousands of microbial genomes shed light on interconnected biogeochemical processes in an aquifer system.</title>
        <authorList>
            <person name="Anantharaman K."/>
            <person name="Brown C.T."/>
            <person name="Hug L.A."/>
            <person name="Sharon I."/>
            <person name="Castelle C.J."/>
            <person name="Probst A.J."/>
            <person name="Thomas B.C."/>
            <person name="Singh A."/>
            <person name="Wilkins M.J."/>
            <person name="Karaoz U."/>
            <person name="Brodie E.L."/>
            <person name="Williams K.H."/>
            <person name="Hubbard S.S."/>
            <person name="Banfield J.F."/>
        </authorList>
    </citation>
    <scope>NUCLEOTIDE SEQUENCE [LARGE SCALE GENOMIC DNA]</scope>
</reference>
<dbReference type="Gene3D" id="3.40.50.620">
    <property type="entry name" value="HUPs"/>
    <property type="match status" value="1"/>
</dbReference>
<keyword evidence="8 10" id="KW-0648">Protein biosynthesis</keyword>
<keyword evidence="9 10" id="KW-0030">Aminoacyl-tRNA synthetase</keyword>
<keyword evidence="4 10" id="KW-0963">Cytoplasm</keyword>
<accession>A0A1G2FAV4</accession>
<dbReference type="HAMAP" id="MF_00022">
    <property type="entry name" value="Glu_tRNA_synth_type1"/>
    <property type="match status" value="1"/>
</dbReference>
<evidence type="ECO:0000256" key="2">
    <source>
        <dbReference type="ARBA" id="ARBA00007894"/>
    </source>
</evidence>
<evidence type="ECO:0000256" key="1">
    <source>
        <dbReference type="ARBA" id="ARBA00004496"/>
    </source>
</evidence>
<evidence type="ECO:0000256" key="11">
    <source>
        <dbReference type="SAM" id="MobiDB-lite"/>
    </source>
</evidence>
<name>A0A1G2FAV4_9BACT</name>
<dbReference type="EC" id="6.1.1.17" evidence="10"/>
<keyword evidence="5 10" id="KW-0436">Ligase</keyword>
<feature type="domain" description="Glutamyl/glutaminyl-tRNA synthetase class Ib catalytic" evidence="12">
    <location>
        <begin position="21"/>
        <end position="322"/>
    </location>
</feature>
<dbReference type="InterPro" id="IPR020058">
    <property type="entry name" value="Glu/Gln-tRNA-synth_Ib_cat-dom"/>
</dbReference>
<feature type="region of interest" description="Disordered" evidence="11">
    <location>
        <begin position="1"/>
        <end position="20"/>
    </location>
</feature>
<dbReference type="GO" id="GO:0005524">
    <property type="term" value="F:ATP binding"/>
    <property type="evidence" value="ECO:0007669"/>
    <property type="project" value="UniProtKB-UniRule"/>
</dbReference>
<dbReference type="AlphaFoldDB" id="A0A1G2FAV4"/>
<dbReference type="InterPro" id="IPR004527">
    <property type="entry name" value="Glu-tRNA-ligase_bac/mito"/>
</dbReference>
<evidence type="ECO:0000259" key="12">
    <source>
        <dbReference type="Pfam" id="PF00749"/>
    </source>
</evidence>
<evidence type="ECO:0000256" key="7">
    <source>
        <dbReference type="ARBA" id="ARBA00022840"/>
    </source>
</evidence>
<dbReference type="CDD" id="cd00808">
    <property type="entry name" value="GluRS_core"/>
    <property type="match status" value="1"/>
</dbReference>
<evidence type="ECO:0000256" key="3">
    <source>
        <dbReference type="ARBA" id="ARBA00011245"/>
    </source>
</evidence>
<dbReference type="GO" id="GO:0005829">
    <property type="term" value="C:cytosol"/>
    <property type="evidence" value="ECO:0007669"/>
    <property type="project" value="TreeGrafter"/>
</dbReference>
<comment type="function">
    <text evidence="10">Catalyzes the attachment of glutamate to tRNA(Glu) in a two-step reaction: glutamate is first activated by ATP to form Glu-AMP and then transferred to the acceptor end of tRNA(Glu).</text>
</comment>
<evidence type="ECO:0000256" key="5">
    <source>
        <dbReference type="ARBA" id="ARBA00022598"/>
    </source>
</evidence>
<gene>
    <name evidence="10" type="primary">gltX</name>
    <name evidence="14" type="ORF">A2815_00850</name>
</gene>
<dbReference type="Gene3D" id="1.10.8.70">
    <property type="entry name" value="Glutamate-tRNA synthetase, class I, anticodon-binding domain 1"/>
    <property type="match status" value="1"/>
</dbReference>
<sequence>MTKTYQRSITKSKSRQGSRGVRVRIAPSPTGWLHFGLARTALFNYLFAKKNNGKFILRIEDTDIKRSEKKYEKDIIESLRWLGLEWDEDPYRQSERAQVYEKYVKKLLDSHQAFWCYHTKEELEAEKNERILRGKAPKHKCQHAANTNNNKTKKGIIRFRCPDKKIIFNDLIRGRLEFEAGLLGDISIARDEKTPLYNLSAVIDDYEMKISHVIRGEDHISNTPKQILLQKALGLPSPKYAHLPLILGHDRTKLSKRHGAVSVTQFRKQGYLPEVLLNFMALLGWNPGTKKEIFSLEELIKEFSLERVQKGGAIFNISRLDWLNGYYIRKMDLDKLAEKCVPYLEKTGLIETNEIIDFEWLKKIVALEQERMKKLSEIGEMTEFFFKDKLEYQPELLVWKKMSFEDIKKNLELIEKKLSEIKENEFKQEKIKDVLTPLSEEKGSGEIFWPLRAALTGRSASPGPFEVAEVLGKEKTLKRIREAKALLEFSQK</sequence>
<dbReference type="GO" id="GO:0004818">
    <property type="term" value="F:glutamate-tRNA ligase activity"/>
    <property type="evidence" value="ECO:0007669"/>
    <property type="project" value="UniProtKB-UniRule"/>
</dbReference>
<dbReference type="InterPro" id="IPR033910">
    <property type="entry name" value="GluRS_core"/>
</dbReference>
<dbReference type="InterPro" id="IPR020751">
    <property type="entry name" value="aa-tRNA-synth_I_codon-bd_sub2"/>
</dbReference>
<comment type="subunit">
    <text evidence="3 10">Monomer.</text>
</comment>
<feature type="domain" description="Aminoacyl-tRNA synthetase class I anticodon-binding" evidence="13">
    <location>
        <begin position="335"/>
        <end position="483"/>
    </location>
</feature>
<dbReference type="GO" id="GO:0008270">
    <property type="term" value="F:zinc ion binding"/>
    <property type="evidence" value="ECO:0007669"/>
    <property type="project" value="InterPro"/>
</dbReference>
<dbReference type="InterPro" id="IPR020752">
    <property type="entry name" value="Glu-tRNA-synth_I_codon-bd_sub1"/>
</dbReference>
<dbReference type="GO" id="GO:0006424">
    <property type="term" value="P:glutamyl-tRNA aminoacylation"/>
    <property type="evidence" value="ECO:0007669"/>
    <property type="project" value="UniProtKB-UniRule"/>
</dbReference>
<dbReference type="Gene3D" id="1.10.10.350">
    <property type="match status" value="1"/>
</dbReference>
<comment type="catalytic activity">
    <reaction evidence="10">
        <text>tRNA(Glu) + L-glutamate + ATP = L-glutamyl-tRNA(Glu) + AMP + diphosphate</text>
        <dbReference type="Rhea" id="RHEA:23540"/>
        <dbReference type="Rhea" id="RHEA-COMP:9663"/>
        <dbReference type="Rhea" id="RHEA-COMP:9680"/>
        <dbReference type="ChEBI" id="CHEBI:29985"/>
        <dbReference type="ChEBI" id="CHEBI:30616"/>
        <dbReference type="ChEBI" id="CHEBI:33019"/>
        <dbReference type="ChEBI" id="CHEBI:78442"/>
        <dbReference type="ChEBI" id="CHEBI:78520"/>
        <dbReference type="ChEBI" id="CHEBI:456215"/>
        <dbReference type="EC" id="6.1.1.17"/>
    </reaction>
</comment>
<comment type="similarity">
    <text evidence="2 10">Belongs to the class-I aminoacyl-tRNA synthetase family. Glutamate--tRNA ligase type 1 subfamily.</text>
</comment>
<dbReference type="PANTHER" id="PTHR43311">
    <property type="entry name" value="GLUTAMATE--TRNA LIGASE"/>
    <property type="match status" value="1"/>
</dbReference>
<dbReference type="InterPro" id="IPR008925">
    <property type="entry name" value="aa_tRNA-synth_I_cd-bd_sf"/>
</dbReference>
<dbReference type="GO" id="GO:0000049">
    <property type="term" value="F:tRNA binding"/>
    <property type="evidence" value="ECO:0007669"/>
    <property type="project" value="InterPro"/>
</dbReference>
<dbReference type="NCBIfam" id="TIGR00464">
    <property type="entry name" value="gltX_bact"/>
    <property type="match status" value="1"/>
</dbReference>
<dbReference type="SUPFAM" id="SSF52374">
    <property type="entry name" value="Nucleotidylyl transferase"/>
    <property type="match status" value="1"/>
</dbReference>
<comment type="caution">
    <text evidence="10">Lacks conserved residue(s) required for the propagation of feature annotation.</text>
</comment>
<evidence type="ECO:0000313" key="15">
    <source>
        <dbReference type="Proteomes" id="UP000176974"/>
    </source>
</evidence>
<dbReference type="SUPFAM" id="SSF48163">
    <property type="entry name" value="An anticodon-binding domain of class I aminoacyl-tRNA synthetases"/>
    <property type="match status" value="1"/>
</dbReference>
<comment type="subcellular location">
    <subcellularLocation>
        <location evidence="1 10">Cytoplasm</location>
    </subcellularLocation>
</comment>
<dbReference type="InterPro" id="IPR014729">
    <property type="entry name" value="Rossmann-like_a/b/a_fold"/>
</dbReference>
<dbReference type="FunFam" id="3.40.50.620:FF:000007">
    <property type="entry name" value="Glutamate--tRNA ligase"/>
    <property type="match status" value="1"/>
</dbReference>
<dbReference type="PRINTS" id="PR00987">
    <property type="entry name" value="TRNASYNTHGLU"/>
</dbReference>
<feature type="short sequence motif" description="'KMSKS' region" evidence="10">
    <location>
        <begin position="253"/>
        <end position="257"/>
    </location>
</feature>
<proteinExistence type="inferred from homology"/>
<dbReference type="Proteomes" id="UP000176974">
    <property type="component" value="Unassembled WGS sequence"/>
</dbReference>
<comment type="caution">
    <text evidence="14">The sequence shown here is derived from an EMBL/GenBank/DDBJ whole genome shotgun (WGS) entry which is preliminary data.</text>
</comment>
<evidence type="ECO:0000256" key="9">
    <source>
        <dbReference type="ARBA" id="ARBA00023146"/>
    </source>
</evidence>
<dbReference type="PANTHER" id="PTHR43311:SF2">
    <property type="entry name" value="GLUTAMATE--TRNA LIGASE, MITOCHONDRIAL-RELATED"/>
    <property type="match status" value="1"/>
</dbReference>
<dbReference type="InterPro" id="IPR049940">
    <property type="entry name" value="GluQ/Sye"/>
</dbReference>
<keyword evidence="6 10" id="KW-0547">Nucleotide-binding</keyword>
<dbReference type="InterPro" id="IPR000924">
    <property type="entry name" value="Glu/Gln-tRNA-synth"/>
</dbReference>
<feature type="binding site" evidence="10">
    <location>
        <position position="256"/>
    </location>
    <ligand>
        <name>ATP</name>
        <dbReference type="ChEBI" id="CHEBI:30616"/>
    </ligand>
</feature>
<organism evidence="14 15">
    <name type="scientific">Candidatus Portnoybacteria bacterium RIFCSPHIGHO2_01_FULL_40_12b</name>
    <dbReference type="NCBI Taxonomy" id="1801994"/>
    <lineage>
        <taxon>Bacteria</taxon>
        <taxon>Candidatus Portnoyibacteriota</taxon>
    </lineage>
</organism>
<evidence type="ECO:0000256" key="8">
    <source>
        <dbReference type="ARBA" id="ARBA00022917"/>
    </source>
</evidence>
<keyword evidence="7 10" id="KW-0067">ATP-binding</keyword>
<evidence type="ECO:0000256" key="10">
    <source>
        <dbReference type="HAMAP-Rule" id="MF_00022"/>
    </source>
</evidence>
<protein>
    <recommendedName>
        <fullName evidence="10">Glutamate--tRNA ligase</fullName>
        <ecNumber evidence="10">6.1.1.17</ecNumber>
    </recommendedName>
    <alternativeName>
        <fullName evidence="10">Glutamyl-tRNA synthetase</fullName>
        <shortName evidence="10">GluRS</shortName>
    </alternativeName>
</protein>
<evidence type="ECO:0000313" key="14">
    <source>
        <dbReference type="EMBL" id="OGZ34912.1"/>
    </source>
</evidence>
<evidence type="ECO:0000259" key="13">
    <source>
        <dbReference type="Pfam" id="PF19269"/>
    </source>
</evidence>
<dbReference type="EMBL" id="MHMY01000023">
    <property type="protein sequence ID" value="OGZ34912.1"/>
    <property type="molecule type" value="Genomic_DNA"/>
</dbReference>
<evidence type="ECO:0000256" key="4">
    <source>
        <dbReference type="ARBA" id="ARBA00022490"/>
    </source>
</evidence>
<dbReference type="Pfam" id="PF19269">
    <property type="entry name" value="Anticodon_2"/>
    <property type="match status" value="1"/>
</dbReference>
<dbReference type="Pfam" id="PF00749">
    <property type="entry name" value="tRNA-synt_1c"/>
    <property type="match status" value="1"/>
</dbReference>
<evidence type="ECO:0000256" key="6">
    <source>
        <dbReference type="ARBA" id="ARBA00022741"/>
    </source>
</evidence>
<dbReference type="InterPro" id="IPR045462">
    <property type="entry name" value="aa-tRNA-synth_I_cd-bd"/>
</dbReference>